<evidence type="ECO:0000256" key="16">
    <source>
        <dbReference type="ARBA" id="ARBA00023180"/>
    </source>
</evidence>
<dbReference type="PIRSF" id="PIRSF000615">
    <property type="entry name" value="TyrPK_CSF1-R"/>
    <property type="match status" value="1"/>
</dbReference>
<keyword evidence="9 28" id="KW-0418">Kinase</keyword>
<keyword evidence="4" id="KW-0808">Transferase</keyword>
<dbReference type="GO" id="GO:0004714">
    <property type="term" value="F:transmembrane receptor protein tyrosine kinase activity"/>
    <property type="evidence" value="ECO:0007669"/>
    <property type="project" value="UniProtKB-EC"/>
</dbReference>
<evidence type="ECO:0000259" key="26">
    <source>
        <dbReference type="PROSITE" id="PS50853"/>
    </source>
</evidence>
<feature type="active site" description="Proton acceptor" evidence="19">
    <location>
        <position position="957"/>
    </location>
</feature>
<dbReference type="SMART" id="SM00060">
    <property type="entry name" value="FN3"/>
    <property type="match status" value="2"/>
</dbReference>
<dbReference type="Pfam" id="PF08205">
    <property type="entry name" value="C2-set_2"/>
    <property type="match status" value="1"/>
</dbReference>
<feature type="binding site" evidence="20 22">
    <location>
        <position position="848"/>
    </location>
    <ligand>
        <name>ATP</name>
        <dbReference type="ChEBI" id="CHEBI:30616"/>
    </ligand>
</feature>
<keyword evidence="17" id="KW-0393">Immunoglobulin domain</keyword>
<dbReference type="InterPro" id="IPR003961">
    <property type="entry name" value="FN3_dom"/>
</dbReference>
<evidence type="ECO:0000256" key="18">
    <source>
        <dbReference type="ARBA" id="ARBA00051243"/>
    </source>
</evidence>
<comment type="similarity">
    <text evidence="2">Belongs to the protein kinase superfamily. CAMK Ser/Thr protein kinase family.</text>
</comment>
<dbReference type="InterPro" id="IPR003599">
    <property type="entry name" value="Ig_sub"/>
</dbReference>
<keyword evidence="10 20" id="KW-0067">ATP-binding</keyword>
<dbReference type="CDD" id="cd00192">
    <property type="entry name" value="PTKc"/>
    <property type="match status" value="1"/>
</dbReference>
<keyword evidence="11 23" id="KW-1133">Transmembrane helix</keyword>
<dbReference type="PANTHER" id="PTHR24416:SF621">
    <property type="entry name" value="TYROSINE KINASE RECEPTOR CAD96CA"/>
    <property type="match status" value="1"/>
</dbReference>
<evidence type="ECO:0000256" key="11">
    <source>
        <dbReference type="ARBA" id="ARBA00022989"/>
    </source>
</evidence>
<keyword evidence="12 23" id="KW-0472">Membrane</keyword>
<dbReference type="GO" id="GO:0046872">
    <property type="term" value="F:metal ion binding"/>
    <property type="evidence" value="ECO:0007669"/>
    <property type="project" value="UniProtKB-KW"/>
</dbReference>
<dbReference type="InterPro" id="IPR013783">
    <property type="entry name" value="Ig-like_fold"/>
</dbReference>
<dbReference type="SUPFAM" id="SSF56112">
    <property type="entry name" value="Protein kinase-like (PK-like)"/>
    <property type="match status" value="1"/>
</dbReference>
<evidence type="ECO:0000256" key="13">
    <source>
        <dbReference type="ARBA" id="ARBA00023137"/>
    </source>
</evidence>
<sequence>MLIPDLPTSVSLSLVGKSTSDPIQAGSQVVFQCTTPDGNPAPILQIYRGSTAVSNTGSSPLRYTRTILDTDNQATFTCKATATGVTGETTSTGITLTNVQFAPSAISLSQSPSGPVRAGSQDITLSCRTSSASNPALTVAWQRVRGGATTIITTAVHTTTSTDTSNQGTNVISTLTLSRPGKEYNGDQYNCLMTYKTSTPLQKSAVLNITYPPDRSTAVVSPVTVTEDQTPGPILRCEFVDKGNPEAVSFEWIFPGQSNVARTGLTYQISPISITSAGTYQCRPYNSVGSGQAASIMVVVHATSYIGAAPQNITVNESDVSVQLRCEARGKPVPSITWTFNSQLVSTQLYTVLNTSQINSETQYDTVSSTLTLAGPGRTGNTVNRTDQGFYTCEANNSVGNTTEKMAYINVQHRADLNPDKITNREVAMDINTEAVLTLYVTANPVAIVYTWTKQNGNLPANSTQETNIERQETTLRIPDLMDNDYGTYICTVLNAVGVSQFVFVLERRGKPDPPSDLKLLRSSAISVTLQWTSNKNGGYSQTFYIFYKVSGSDWRTITDIPDPGYKQNVVAKVENLLENTEYIFKVLSFNFAGSGGFSNEFRVTTKDKPVITQFDLTVSVSGNVATVKWSPPEGYFTSYGIQYCVQGTTLCDTLKINNVTTTSADIILPGGDGQYELSLIVYQGDDAVVNISLPFVQKGPVAQGSSPVGVVVGVLAAMVLVTVTVAFAFIYLRRRRQKHNNANRNFNRNRRNGANELSVIQSRKEDEVYEKPNPPDYTESTYTVLKSGNDQVSGDSVFADIQKRNWEIRRRNIKILEKIGSGAFGQVFMGKVFDLNNRKCWTAVAVKTIEDDKDAAALNDLKNEIKVMKTLSPHPNVIQLLAACTMDGGTPLIVLEYIPNGNLQDFLRKDRSQNKAVYGNLYGISSSLTSRDLIKFALDVASGMVHLSSMEILHRDLAARNILVGEDKTCKISDFGFAKDVIESHKYEKKTQGRLPVRWMSPEALFDNIFTTQSDVWAYGVLLWEIVTLGSSPYPGMSAKQVMEAITEGYRMPQPPHCSQDMYNIMLSCWEDIPSSRPSFKEITVSLNDFLMRDCDVLTFEKFEEKLYEDIDQYKLDEKC</sequence>
<keyword evidence="7" id="KW-0677">Repeat</keyword>
<dbReference type="SUPFAM" id="SSF48726">
    <property type="entry name" value="Immunoglobulin"/>
    <property type="match status" value="5"/>
</dbReference>
<keyword evidence="21" id="KW-0460">Magnesium</keyword>
<dbReference type="InterPro" id="IPR011009">
    <property type="entry name" value="Kinase-like_dom_sf"/>
</dbReference>
<dbReference type="CDD" id="cd00096">
    <property type="entry name" value="Ig"/>
    <property type="match status" value="2"/>
</dbReference>
<evidence type="ECO:0000313" key="27">
    <source>
        <dbReference type="Proteomes" id="UP000085678"/>
    </source>
</evidence>
<feature type="domain" description="Ig-like" evidence="25">
    <location>
        <begin position="7"/>
        <end position="95"/>
    </location>
</feature>
<organism evidence="27 28">
    <name type="scientific">Lingula anatina</name>
    <name type="common">Brachiopod</name>
    <name type="synonym">Lingula unguis</name>
    <dbReference type="NCBI Taxonomy" id="7574"/>
    <lineage>
        <taxon>Eukaryota</taxon>
        <taxon>Metazoa</taxon>
        <taxon>Spiralia</taxon>
        <taxon>Lophotrochozoa</taxon>
        <taxon>Brachiopoda</taxon>
        <taxon>Linguliformea</taxon>
        <taxon>Lingulata</taxon>
        <taxon>Lingulida</taxon>
        <taxon>Linguloidea</taxon>
        <taxon>Lingulidae</taxon>
        <taxon>Lingula</taxon>
    </lineage>
</organism>
<feature type="binding site" evidence="20">
    <location>
        <begin position="821"/>
        <end position="828"/>
    </location>
    <ligand>
        <name>ATP</name>
        <dbReference type="ChEBI" id="CHEBI:30616"/>
    </ligand>
</feature>
<dbReference type="STRING" id="7574.A0A1S3HP84"/>
<evidence type="ECO:0000256" key="2">
    <source>
        <dbReference type="ARBA" id="ARBA00006692"/>
    </source>
</evidence>
<evidence type="ECO:0000256" key="4">
    <source>
        <dbReference type="ARBA" id="ARBA00022679"/>
    </source>
</evidence>
<dbReference type="SMART" id="SM00408">
    <property type="entry name" value="IGc2"/>
    <property type="match status" value="3"/>
</dbReference>
<evidence type="ECO:0000256" key="10">
    <source>
        <dbReference type="ARBA" id="ARBA00022840"/>
    </source>
</evidence>
<keyword evidence="16" id="KW-0325">Glycoprotein</keyword>
<feature type="domain" description="Protein kinase" evidence="24">
    <location>
        <begin position="814"/>
        <end position="1092"/>
    </location>
</feature>
<dbReference type="InterPro" id="IPR007110">
    <property type="entry name" value="Ig-like_dom"/>
</dbReference>
<dbReference type="PROSITE" id="PS50011">
    <property type="entry name" value="PROTEIN_KINASE_DOM"/>
    <property type="match status" value="1"/>
</dbReference>
<dbReference type="Pfam" id="PF07714">
    <property type="entry name" value="PK_Tyr_Ser-Thr"/>
    <property type="match status" value="1"/>
</dbReference>
<comment type="catalytic activity">
    <reaction evidence="18">
        <text>L-tyrosyl-[protein] + ATP = O-phospho-L-tyrosyl-[protein] + ADP + H(+)</text>
        <dbReference type="Rhea" id="RHEA:10596"/>
        <dbReference type="Rhea" id="RHEA-COMP:10136"/>
        <dbReference type="Rhea" id="RHEA-COMP:20101"/>
        <dbReference type="ChEBI" id="CHEBI:15378"/>
        <dbReference type="ChEBI" id="CHEBI:30616"/>
        <dbReference type="ChEBI" id="CHEBI:46858"/>
        <dbReference type="ChEBI" id="CHEBI:61978"/>
        <dbReference type="ChEBI" id="CHEBI:456216"/>
        <dbReference type="EC" id="2.7.10.1"/>
    </reaction>
</comment>
<feature type="domain" description="Ig-like" evidence="25">
    <location>
        <begin position="103"/>
        <end position="208"/>
    </location>
</feature>
<dbReference type="SUPFAM" id="SSF49265">
    <property type="entry name" value="Fibronectin type III"/>
    <property type="match status" value="1"/>
</dbReference>
<dbReference type="Gene3D" id="3.30.200.20">
    <property type="entry name" value="Phosphorylase Kinase, domain 1"/>
    <property type="match status" value="1"/>
</dbReference>
<evidence type="ECO:0000256" key="7">
    <source>
        <dbReference type="ARBA" id="ARBA00022737"/>
    </source>
</evidence>
<feature type="domain" description="Ig-like" evidence="25">
    <location>
        <begin position="304"/>
        <end position="410"/>
    </location>
</feature>
<dbReference type="GO" id="GO:0005524">
    <property type="term" value="F:ATP binding"/>
    <property type="evidence" value="ECO:0007669"/>
    <property type="project" value="UniProtKB-UniRule"/>
</dbReference>
<evidence type="ECO:0000256" key="20">
    <source>
        <dbReference type="PIRSR" id="PIRSR000615-2"/>
    </source>
</evidence>
<dbReference type="InterPro" id="IPR013162">
    <property type="entry name" value="CD80_C2-set"/>
</dbReference>
<protein>
    <recommendedName>
        <fullName evidence="3">receptor protein-tyrosine kinase</fullName>
        <ecNumber evidence="3">2.7.10.1</ecNumber>
    </recommendedName>
</protein>
<evidence type="ECO:0000259" key="24">
    <source>
        <dbReference type="PROSITE" id="PS50011"/>
    </source>
</evidence>
<dbReference type="SMART" id="SM00219">
    <property type="entry name" value="TyrKc"/>
    <property type="match status" value="1"/>
</dbReference>
<accession>A0A1S3HP84</accession>
<feature type="binding site" evidence="21">
    <location>
        <position position="962"/>
    </location>
    <ligand>
        <name>Mg(2+)</name>
        <dbReference type="ChEBI" id="CHEBI:18420"/>
    </ligand>
</feature>
<dbReference type="SMART" id="SM00409">
    <property type="entry name" value="IG"/>
    <property type="match status" value="4"/>
</dbReference>
<evidence type="ECO:0000256" key="22">
    <source>
        <dbReference type="PROSITE-ProRule" id="PRU10141"/>
    </source>
</evidence>
<gene>
    <name evidence="28" type="primary">LOC106156959</name>
</gene>
<dbReference type="KEGG" id="lak:106156959"/>
<dbReference type="AlphaFoldDB" id="A0A1S3HP84"/>
<dbReference type="GO" id="GO:0007169">
    <property type="term" value="P:cell surface receptor protein tyrosine kinase signaling pathway"/>
    <property type="evidence" value="ECO:0007669"/>
    <property type="project" value="TreeGrafter"/>
</dbReference>
<evidence type="ECO:0000256" key="17">
    <source>
        <dbReference type="ARBA" id="ARBA00023319"/>
    </source>
</evidence>
<dbReference type="GeneID" id="106156959"/>
<dbReference type="InterPro" id="IPR017441">
    <property type="entry name" value="Protein_kinase_ATP_BS"/>
</dbReference>
<evidence type="ECO:0000256" key="9">
    <source>
        <dbReference type="ARBA" id="ARBA00022777"/>
    </source>
</evidence>
<keyword evidence="13" id="KW-0829">Tyrosine-protein kinase</keyword>
<feature type="domain" description="Ig-like" evidence="25">
    <location>
        <begin position="419"/>
        <end position="495"/>
    </location>
</feature>
<evidence type="ECO:0000256" key="19">
    <source>
        <dbReference type="PIRSR" id="PIRSR000615-1"/>
    </source>
</evidence>
<dbReference type="PROSITE" id="PS00109">
    <property type="entry name" value="PROTEIN_KINASE_TYR"/>
    <property type="match status" value="1"/>
</dbReference>
<reference evidence="28" key="1">
    <citation type="submission" date="2025-08" db="UniProtKB">
        <authorList>
            <consortium name="RefSeq"/>
        </authorList>
    </citation>
    <scope>IDENTIFICATION</scope>
    <source>
        <tissue evidence="28">Gonads</tissue>
    </source>
</reference>
<dbReference type="InterPro" id="IPR001245">
    <property type="entry name" value="Ser-Thr/Tyr_kinase_cat_dom"/>
</dbReference>
<evidence type="ECO:0000256" key="21">
    <source>
        <dbReference type="PIRSR" id="PIRSR000615-3"/>
    </source>
</evidence>
<evidence type="ECO:0000256" key="8">
    <source>
        <dbReference type="ARBA" id="ARBA00022741"/>
    </source>
</evidence>
<dbReference type="PRINTS" id="PR00109">
    <property type="entry name" value="TYRKINASE"/>
</dbReference>
<dbReference type="InterPro" id="IPR050122">
    <property type="entry name" value="RTK"/>
</dbReference>
<dbReference type="FunFam" id="1.10.510.10:FF:000190">
    <property type="entry name" value="Proto-oncogene tyrosine-protein kinase receptor Ret"/>
    <property type="match status" value="1"/>
</dbReference>
<name>A0A1S3HP84_LINAN</name>
<dbReference type="PANTHER" id="PTHR24416">
    <property type="entry name" value="TYROSINE-PROTEIN KINASE RECEPTOR"/>
    <property type="match status" value="1"/>
</dbReference>
<keyword evidence="6" id="KW-0732">Signal</keyword>
<evidence type="ECO:0000256" key="6">
    <source>
        <dbReference type="ARBA" id="ARBA00022729"/>
    </source>
</evidence>
<dbReference type="Pfam" id="PF13927">
    <property type="entry name" value="Ig_3"/>
    <property type="match status" value="2"/>
</dbReference>
<dbReference type="InterPro" id="IPR036179">
    <property type="entry name" value="Ig-like_dom_sf"/>
</dbReference>
<evidence type="ECO:0000256" key="23">
    <source>
        <dbReference type="SAM" id="Phobius"/>
    </source>
</evidence>
<dbReference type="PROSITE" id="PS50835">
    <property type="entry name" value="IG_LIKE"/>
    <property type="match status" value="5"/>
</dbReference>
<feature type="domain" description="Fibronectin type-III" evidence="26">
    <location>
        <begin position="514"/>
        <end position="609"/>
    </location>
</feature>
<dbReference type="FunCoup" id="A0A1S3HP84">
    <property type="interactions" value="90"/>
</dbReference>
<feature type="domain" description="Ig-like" evidence="25">
    <location>
        <begin position="213"/>
        <end position="299"/>
    </location>
</feature>
<dbReference type="GO" id="GO:0043235">
    <property type="term" value="C:receptor complex"/>
    <property type="evidence" value="ECO:0007669"/>
    <property type="project" value="TreeGrafter"/>
</dbReference>
<evidence type="ECO:0000313" key="28">
    <source>
        <dbReference type="RefSeq" id="XP_013387863.1"/>
    </source>
</evidence>
<dbReference type="PROSITE" id="PS50853">
    <property type="entry name" value="FN3"/>
    <property type="match status" value="1"/>
</dbReference>
<dbReference type="Gene3D" id="1.10.510.10">
    <property type="entry name" value="Transferase(Phosphotransferase) domain 1"/>
    <property type="match status" value="1"/>
</dbReference>
<feature type="binding site" evidence="21">
    <location>
        <position position="975"/>
    </location>
    <ligand>
        <name>Mg(2+)</name>
        <dbReference type="ChEBI" id="CHEBI:18420"/>
    </ligand>
</feature>
<dbReference type="InterPro" id="IPR003598">
    <property type="entry name" value="Ig_sub2"/>
</dbReference>
<dbReference type="OrthoDB" id="5984265at2759"/>
<keyword evidence="5 23" id="KW-0812">Transmembrane</keyword>
<proteinExistence type="inferred from homology"/>
<dbReference type="InterPro" id="IPR000719">
    <property type="entry name" value="Prot_kinase_dom"/>
</dbReference>
<dbReference type="InterPro" id="IPR008266">
    <property type="entry name" value="Tyr_kinase_AS"/>
</dbReference>
<dbReference type="Gene3D" id="2.60.40.10">
    <property type="entry name" value="Immunoglobulins"/>
    <property type="match status" value="6"/>
</dbReference>
<keyword evidence="21" id="KW-0479">Metal-binding</keyword>
<feature type="transmembrane region" description="Helical" evidence="23">
    <location>
        <begin position="709"/>
        <end position="733"/>
    </location>
</feature>
<evidence type="ECO:0000256" key="1">
    <source>
        <dbReference type="ARBA" id="ARBA00004479"/>
    </source>
</evidence>
<evidence type="ECO:0000259" key="25">
    <source>
        <dbReference type="PROSITE" id="PS50835"/>
    </source>
</evidence>
<dbReference type="Pfam" id="PF00041">
    <property type="entry name" value="fn3"/>
    <property type="match status" value="1"/>
</dbReference>
<dbReference type="EC" id="2.7.10.1" evidence="3"/>
<feature type="binding site" evidence="20">
    <location>
        <position position="961"/>
    </location>
    <ligand>
        <name>ATP</name>
        <dbReference type="ChEBI" id="CHEBI:30616"/>
    </ligand>
</feature>
<keyword evidence="14" id="KW-1015">Disulfide bond</keyword>
<evidence type="ECO:0000256" key="5">
    <source>
        <dbReference type="ARBA" id="ARBA00022692"/>
    </source>
</evidence>
<keyword evidence="15 28" id="KW-0675">Receptor</keyword>
<comment type="subcellular location">
    <subcellularLocation>
        <location evidence="1">Membrane</location>
        <topology evidence="1">Single-pass type I membrane protein</topology>
    </subcellularLocation>
</comment>
<dbReference type="InterPro" id="IPR036116">
    <property type="entry name" value="FN3_sf"/>
</dbReference>
<dbReference type="GO" id="GO:0005886">
    <property type="term" value="C:plasma membrane"/>
    <property type="evidence" value="ECO:0007669"/>
    <property type="project" value="TreeGrafter"/>
</dbReference>
<dbReference type="RefSeq" id="XP_013387863.1">
    <property type="nucleotide sequence ID" value="XM_013532409.1"/>
</dbReference>
<dbReference type="InParanoid" id="A0A1S3HP84"/>
<evidence type="ECO:0000256" key="14">
    <source>
        <dbReference type="ARBA" id="ARBA00023157"/>
    </source>
</evidence>
<dbReference type="CDD" id="cd00063">
    <property type="entry name" value="FN3"/>
    <property type="match status" value="1"/>
</dbReference>
<evidence type="ECO:0000256" key="15">
    <source>
        <dbReference type="ARBA" id="ARBA00023170"/>
    </source>
</evidence>
<keyword evidence="27" id="KW-1185">Reference proteome</keyword>
<evidence type="ECO:0000256" key="12">
    <source>
        <dbReference type="ARBA" id="ARBA00023136"/>
    </source>
</evidence>
<keyword evidence="8 20" id="KW-0547">Nucleotide-binding</keyword>
<dbReference type="PROSITE" id="PS00107">
    <property type="entry name" value="PROTEIN_KINASE_ATP"/>
    <property type="match status" value="1"/>
</dbReference>
<dbReference type="InterPro" id="IPR020635">
    <property type="entry name" value="Tyr_kinase_cat_dom"/>
</dbReference>
<dbReference type="Proteomes" id="UP000085678">
    <property type="component" value="Unplaced"/>
</dbReference>
<evidence type="ECO:0000256" key="3">
    <source>
        <dbReference type="ARBA" id="ARBA00011902"/>
    </source>
</evidence>